<reference evidence="2" key="1">
    <citation type="submission" date="2024-04" db="EMBL/GenBank/DDBJ databases">
        <authorList>
            <person name="Shaw F."/>
            <person name="Minotto A."/>
        </authorList>
    </citation>
    <scope>NUCLEOTIDE SEQUENCE [LARGE SCALE GENOMIC DNA]</scope>
</reference>
<keyword evidence="2" id="KW-1185">Reference proteome</keyword>
<dbReference type="Proteomes" id="UP001497453">
    <property type="component" value="Chromosome 10"/>
</dbReference>
<dbReference type="EMBL" id="OZ037953">
    <property type="protein sequence ID" value="CAL1698327.1"/>
    <property type="molecule type" value="Genomic_DNA"/>
</dbReference>
<organism evidence="1 2">
    <name type="scientific">Somion occarium</name>
    <dbReference type="NCBI Taxonomy" id="3059160"/>
    <lineage>
        <taxon>Eukaryota</taxon>
        <taxon>Fungi</taxon>
        <taxon>Dikarya</taxon>
        <taxon>Basidiomycota</taxon>
        <taxon>Agaricomycotina</taxon>
        <taxon>Agaricomycetes</taxon>
        <taxon>Polyporales</taxon>
        <taxon>Cerrenaceae</taxon>
        <taxon>Somion</taxon>
    </lineage>
</organism>
<name>A0ABP1CRL6_9APHY</name>
<gene>
    <name evidence="1" type="ORF">GFSPODELE1_LOCUS2106</name>
</gene>
<evidence type="ECO:0000313" key="1">
    <source>
        <dbReference type="EMBL" id="CAL1698327.1"/>
    </source>
</evidence>
<protein>
    <submittedName>
        <fullName evidence="1">Uncharacterized protein</fullName>
    </submittedName>
</protein>
<sequence>MPMLNYLYYPQNYAALNFKLSDYDFDMAQPGKMILSCSFHDIISRRAFESCTRAATLHCFQRKYLVWRIPLFMDLVSPQEYRDCGGEVGSSYFHRMFVGGVGFKATWPS</sequence>
<proteinExistence type="predicted"/>
<evidence type="ECO:0000313" key="2">
    <source>
        <dbReference type="Proteomes" id="UP001497453"/>
    </source>
</evidence>
<accession>A0ABP1CRL6</accession>